<evidence type="ECO:0000313" key="5">
    <source>
        <dbReference type="EMBL" id="KAL3796104.1"/>
    </source>
</evidence>
<keyword evidence="2" id="KW-1133">Transmembrane helix</keyword>
<evidence type="ECO:0000256" key="2">
    <source>
        <dbReference type="SAM" id="Phobius"/>
    </source>
</evidence>
<dbReference type="InterPro" id="IPR051173">
    <property type="entry name" value="Ca_channel_alpha-2/delta"/>
</dbReference>
<reference evidence="5 6" key="1">
    <citation type="submission" date="2024-10" db="EMBL/GenBank/DDBJ databases">
        <title>Updated reference genomes for cyclostephanoid diatoms.</title>
        <authorList>
            <person name="Roberts W.R."/>
            <person name="Alverson A.J."/>
        </authorList>
    </citation>
    <scope>NUCLEOTIDE SEQUENCE [LARGE SCALE GENOMIC DNA]</scope>
    <source>
        <strain evidence="5 6">AJA276-08</strain>
    </source>
</reference>
<dbReference type="Gene3D" id="3.40.50.410">
    <property type="entry name" value="von Willebrand factor, type A domain"/>
    <property type="match status" value="1"/>
</dbReference>
<organism evidence="5 6">
    <name type="scientific">Stephanodiscus triporus</name>
    <dbReference type="NCBI Taxonomy" id="2934178"/>
    <lineage>
        <taxon>Eukaryota</taxon>
        <taxon>Sar</taxon>
        <taxon>Stramenopiles</taxon>
        <taxon>Ochrophyta</taxon>
        <taxon>Bacillariophyta</taxon>
        <taxon>Coscinodiscophyceae</taxon>
        <taxon>Thalassiosirophycidae</taxon>
        <taxon>Stephanodiscales</taxon>
        <taxon>Stephanodiscaceae</taxon>
        <taxon>Stephanodiscus</taxon>
    </lineage>
</organism>
<dbReference type="InterPro" id="IPR036465">
    <property type="entry name" value="vWFA_dom_sf"/>
</dbReference>
<dbReference type="EMBL" id="JALLAZ020000398">
    <property type="protein sequence ID" value="KAL3796104.1"/>
    <property type="molecule type" value="Genomic_DNA"/>
</dbReference>
<evidence type="ECO:0000313" key="6">
    <source>
        <dbReference type="Proteomes" id="UP001530315"/>
    </source>
</evidence>
<feature type="chain" id="PRO_5044896980" description="VWFA domain-containing protein" evidence="3">
    <location>
        <begin position="30"/>
        <end position="661"/>
    </location>
</feature>
<sequence length="661" mass="71666">MTIKPFPRFLRTGMPLILASGSLQLLANATSITDKESEVESIFLKLESDARAFRDEIMQAYGARCEANTVEECYQGNFKDCDSKFPNQVCPRAEELVVPNCGDGVSCNALWDKTVSKVSIPGLWKPGEAPSDSITETVCYSRLAEPFMVEKYKADEEYWDQYDVRPSSSYFGAHDGLFRMIPAVHQDVCGAYDHRRRPWFVAASSGPKDVVLVLDVSSSMEDYYRMENAQDAAITVIETLTVADRFAVIAFSSEASQVGGYTGLIRATTENTNHLVEAIKQLIPQGGTNFGSAFANAFDALDQTIENEATSGCNIAILFMTDGQITQGPGADEVTSLVNERTEQLASNYVRKATIFTYSLGKDADHNVTKAIACSTGGIWTLVPDIYDDGDLISAMSAYYKLFALGLGVEGNEDFVAWVEPYVFATGGMMGTTVSVPVYDRNVTPYLFLGVVGIDIFMSAIERILGEEATSSTMLKRFVARSTASCPKIELSACELDALRFISGGEDATCGFCNSTNYAGIVPQPCPSQSDLPNDLWDNSDRKGYCCEVGQNVPYDSCPSKPGTPSVKSSVEKPGNSALIIGISVSAAVIVVLIMGLFLSHKLKKPNPMVNVSVTAVPVPEGDSNIVNPSKNASMEQYPRASAPPPPFNPQFVVQESVRDS</sequence>
<keyword evidence="3" id="KW-0732">Signal</keyword>
<gene>
    <name evidence="5" type="ORF">ACHAW5_001489</name>
</gene>
<evidence type="ECO:0000256" key="3">
    <source>
        <dbReference type="SAM" id="SignalP"/>
    </source>
</evidence>
<protein>
    <recommendedName>
        <fullName evidence="4">VWFA domain-containing protein</fullName>
    </recommendedName>
</protein>
<keyword evidence="6" id="KW-1185">Reference proteome</keyword>
<evidence type="ECO:0000259" key="4">
    <source>
        <dbReference type="PROSITE" id="PS50234"/>
    </source>
</evidence>
<dbReference type="SMART" id="SM00327">
    <property type="entry name" value="VWA"/>
    <property type="match status" value="1"/>
</dbReference>
<dbReference type="InterPro" id="IPR002035">
    <property type="entry name" value="VWF_A"/>
</dbReference>
<keyword evidence="2" id="KW-0812">Transmembrane</keyword>
<dbReference type="SUPFAM" id="SSF53300">
    <property type="entry name" value="vWA-like"/>
    <property type="match status" value="1"/>
</dbReference>
<dbReference type="AlphaFoldDB" id="A0ABD3Q6B7"/>
<feature type="signal peptide" evidence="3">
    <location>
        <begin position="1"/>
        <end position="29"/>
    </location>
</feature>
<feature type="transmembrane region" description="Helical" evidence="2">
    <location>
        <begin position="578"/>
        <end position="599"/>
    </location>
</feature>
<feature type="domain" description="VWFA" evidence="4">
    <location>
        <begin position="209"/>
        <end position="403"/>
    </location>
</feature>
<dbReference type="PANTHER" id="PTHR10166:SF37">
    <property type="entry name" value="STOLID, ISOFORM H"/>
    <property type="match status" value="1"/>
</dbReference>
<accession>A0ABD3Q6B7</accession>
<dbReference type="Proteomes" id="UP001530315">
    <property type="component" value="Unassembled WGS sequence"/>
</dbReference>
<keyword evidence="2" id="KW-0472">Membrane</keyword>
<dbReference type="PANTHER" id="PTHR10166">
    <property type="entry name" value="VOLTAGE-DEPENDENT CALCIUM CHANNEL SUBUNIT ALPHA-2/DELTA-RELATED"/>
    <property type="match status" value="1"/>
</dbReference>
<feature type="region of interest" description="Disordered" evidence="1">
    <location>
        <begin position="620"/>
        <end position="661"/>
    </location>
</feature>
<feature type="compositionally biased region" description="Polar residues" evidence="1">
    <location>
        <begin position="625"/>
        <end position="635"/>
    </location>
</feature>
<dbReference type="Gene3D" id="3.30.450.20">
    <property type="entry name" value="PAS domain"/>
    <property type="match status" value="1"/>
</dbReference>
<dbReference type="Pfam" id="PF13519">
    <property type="entry name" value="VWA_2"/>
    <property type="match status" value="1"/>
</dbReference>
<proteinExistence type="predicted"/>
<evidence type="ECO:0000256" key="1">
    <source>
        <dbReference type="SAM" id="MobiDB-lite"/>
    </source>
</evidence>
<comment type="caution">
    <text evidence="5">The sequence shown here is derived from an EMBL/GenBank/DDBJ whole genome shotgun (WGS) entry which is preliminary data.</text>
</comment>
<dbReference type="PROSITE" id="PS50234">
    <property type="entry name" value="VWFA"/>
    <property type="match status" value="1"/>
</dbReference>
<name>A0ABD3Q6B7_9STRA</name>